<name>A0ACD4ZXF2_9ACTN</name>
<evidence type="ECO:0000313" key="2">
    <source>
        <dbReference type="Proteomes" id="UP001348369"/>
    </source>
</evidence>
<reference evidence="1" key="1">
    <citation type="submission" date="2022-10" db="EMBL/GenBank/DDBJ databases">
        <title>The complete genomes of actinobacterial strains from the NBC collection.</title>
        <authorList>
            <person name="Joergensen T.S."/>
            <person name="Alvarez Arevalo M."/>
            <person name="Sterndorff E.B."/>
            <person name="Faurdal D."/>
            <person name="Vuksanovic O."/>
            <person name="Mourched A.-S."/>
            <person name="Charusanti P."/>
            <person name="Shaw S."/>
            <person name="Blin K."/>
            <person name="Weber T."/>
        </authorList>
    </citation>
    <scope>NUCLEOTIDE SEQUENCE</scope>
    <source>
        <strain evidence="1">NBC 01771</strain>
    </source>
</reference>
<sequence length="382" mass="42983">MQVKLMPDAVRAPAFERTLPAVNEAANWVSSVGFERFGLKGAVRELRKLCYGELKARGFGAQAAQHIIKRVADAYTTLRAGIKAGNLGGEGSKRRIKAESKPVVFRPDAAHTFDDRCLSWNYDARTVSIWTLDGRIKNVRFVCSADALKQLTEHRKGESDLLRRDGMWFLIATIDVPDTEVFEPRGFIGVDRGINNLATTSDGTNYTGRRLSRYRRWQARKKAELQARRTRSAVRLLRKRVRREARHATHINHRISKDVVAVAQRTERGLALEELRGIRERVTVRRDQRATQSSWPFHQLGSFLEYKARRAGVPFIEVDPAYTSQRCPRCGHTARANRPTRDHFSCRRCGLAGPADHVAGVNIAKRGSSAWVLVNAPVPGPA</sequence>
<organism evidence="1 2">
    <name type="scientific">Streptomyces scopuliridis</name>
    <dbReference type="NCBI Taxonomy" id="452529"/>
    <lineage>
        <taxon>Bacteria</taxon>
        <taxon>Bacillati</taxon>
        <taxon>Actinomycetota</taxon>
        <taxon>Actinomycetes</taxon>
        <taxon>Kitasatosporales</taxon>
        <taxon>Streptomycetaceae</taxon>
        <taxon>Streptomyces</taxon>
    </lineage>
</organism>
<keyword evidence="2" id="KW-1185">Reference proteome</keyword>
<gene>
    <name evidence="1" type="ORF">OG835_21425</name>
</gene>
<protein>
    <submittedName>
        <fullName evidence="1">Transposase</fullName>
    </submittedName>
</protein>
<dbReference type="EMBL" id="CP109109">
    <property type="protein sequence ID" value="WSC03146.1"/>
    <property type="molecule type" value="Genomic_DNA"/>
</dbReference>
<proteinExistence type="predicted"/>
<evidence type="ECO:0000313" key="1">
    <source>
        <dbReference type="EMBL" id="WSC03146.1"/>
    </source>
</evidence>
<accession>A0ACD4ZXF2</accession>
<dbReference type="Proteomes" id="UP001348369">
    <property type="component" value="Chromosome"/>
</dbReference>